<gene>
    <name evidence="7" type="ORF">E0L32_008593</name>
</gene>
<dbReference type="InterPro" id="IPR013946">
    <property type="entry name" value="NCA2-like"/>
</dbReference>
<dbReference type="InParanoid" id="A0A507ARV7"/>
<accession>A0A507ARV7</accession>
<evidence type="ECO:0000256" key="4">
    <source>
        <dbReference type="ARBA" id="ARBA00023128"/>
    </source>
</evidence>
<dbReference type="Pfam" id="PF08637">
    <property type="entry name" value="NCA2"/>
    <property type="match status" value="1"/>
</dbReference>
<evidence type="ECO:0000256" key="2">
    <source>
        <dbReference type="ARBA" id="ARBA00022692"/>
    </source>
</evidence>
<keyword evidence="8" id="KW-1185">Reference proteome</keyword>
<keyword evidence="5 6" id="KW-0472">Membrane</keyword>
<evidence type="ECO:0000256" key="3">
    <source>
        <dbReference type="ARBA" id="ARBA00022989"/>
    </source>
</evidence>
<keyword evidence="2 6" id="KW-0812">Transmembrane</keyword>
<reference evidence="7 8" key="1">
    <citation type="submission" date="2019-06" db="EMBL/GenBank/DDBJ databases">
        <title>Draft genome sequence of the filamentous fungus Phialemoniopsis curvata isolated from diesel fuel.</title>
        <authorList>
            <person name="Varaljay V.A."/>
            <person name="Lyon W.J."/>
            <person name="Crouch A.L."/>
            <person name="Drake C.E."/>
            <person name="Hollomon J.M."/>
            <person name="Nadeau L.J."/>
            <person name="Nunn H.S."/>
            <person name="Stevenson B.S."/>
            <person name="Bojanowski C.L."/>
            <person name="Crookes-Goodson W.J."/>
        </authorList>
    </citation>
    <scope>NUCLEOTIDE SEQUENCE [LARGE SCALE GENOMIC DNA]</scope>
    <source>
        <strain evidence="7 8">D216</strain>
    </source>
</reference>
<evidence type="ECO:0008006" key="9">
    <source>
        <dbReference type="Google" id="ProtNLM"/>
    </source>
</evidence>
<protein>
    <recommendedName>
        <fullName evidence="9">ATP synthase regulation protein NCA2</fullName>
    </recommendedName>
</protein>
<evidence type="ECO:0000313" key="8">
    <source>
        <dbReference type="Proteomes" id="UP000319257"/>
    </source>
</evidence>
<feature type="transmembrane region" description="Helical" evidence="6">
    <location>
        <begin position="544"/>
        <end position="565"/>
    </location>
</feature>
<dbReference type="STRING" id="1093900.A0A507ARV7"/>
<proteinExistence type="predicted"/>
<sequence length="674" mass="76437">MSVVADLVRRWEADVERVSLLPLSESDDEEVSAETSSVDSGSLNIAALSSPRVNELLHIVRSLSSSSSSSPLLSSYQVQSLLKQSGLAASADDVQGLEQKSSYESEIEWLLVSKATVQTYGIIMNTLLDQIIPLSDDIWYWDEVLGSYSYSSIYAVQTAPLRMWDWTKDILGESRSRFRQLRESPTETLNSGRATLSRQWSEFYGIVRRTVAERSIKDIQRRMLSPVAICRSQARHKQKQLKQLRMLIASGLGTLIDEGLGFDEGHGSGKEIKANDNGQKWKGIVERSVILMDMVLYEVLQVDYEVREFEDKIFNGVEEDPELSIHHEDENGLRKPAILAKRLLKLLETRIPEHVRDTKVVVSQYGRPSALVRYWLPITVLVLSSSTLLRIVVNRQDDILNWVRNLGATVRDFWFNWVVEPIRKVIGTIRHDENSEIAIMSRDSLKADRESLERMVVEFARDKPLHAVGEANITDAQLSEIQAKVREGDVTPVLRAYENDLRKPFVGAVRGDLVRSLLIQVQKTKVDLEVAMSGIDSLLKSQELVFGFVGLTPGVLVSIGVFQYLRGVLGGRKGVRRGQKATRAMRVLRNIDRIFYEVNATADPQKPPLLSYKDHGLLVCEVHILRELAHGLMPREIEKEFLEDLDDLVANTKGIQLQMMAFERIRWAYSKWLR</sequence>
<evidence type="ECO:0000256" key="6">
    <source>
        <dbReference type="SAM" id="Phobius"/>
    </source>
</evidence>
<keyword evidence="4" id="KW-0496">Mitochondrion</keyword>
<dbReference type="PANTHER" id="PTHR28234">
    <property type="entry name" value="NUCLEAR CONTROL OF ATPASE PROTEIN 2"/>
    <property type="match status" value="1"/>
</dbReference>
<dbReference type="OrthoDB" id="413313at2759"/>
<dbReference type="RefSeq" id="XP_030992254.1">
    <property type="nucleotide sequence ID" value="XM_031143465.1"/>
</dbReference>
<organism evidence="7 8">
    <name type="scientific">Thyridium curvatum</name>
    <dbReference type="NCBI Taxonomy" id="1093900"/>
    <lineage>
        <taxon>Eukaryota</taxon>
        <taxon>Fungi</taxon>
        <taxon>Dikarya</taxon>
        <taxon>Ascomycota</taxon>
        <taxon>Pezizomycotina</taxon>
        <taxon>Sordariomycetes</taxon>
        <taxon>Sordariomycetidae</taxon>
        <taxon>Thyridiales</taxon>
        <taxon>Thyridiaceae</taxon>
        <taxon>Thyridium</taxon>
    </lineage>
</organism>
<evidence type="ECO:0000256" key="1">
    <source>
        <dbReference type="ARBA" id="ARBA00004225"/>
    </source>
</evidence>
<evidence type="ECO:0000256" key="5">
    <source>
        <dbReference type="ARBA" id="ARBA00023136"/>
    </source>
</evidence>
<dbReference type="GeneID" id="41976040"/>
<dbReference type="PANTHER" id="PTHR28234:SF1">
    <property type="entry name" value="NUCLEAR CONTROL OF ATPASE PROTEIN 2"/>
    <property type="match status" value="1"/>
</dbReference>
<dbReference type="GO" id="GO:0005741">
    <property type="term" value="C:mitochondrial outer membrane"/>
    <property type="evidence" value="ECO:0007669"/>
    <property type="project" value="TreeGrafter"/>
</dbReference>
<keyword evidence="3 6" id="KW-1133">Transmembrane helix</keyword>
<comment type="subcellular location">
    <subcellularLocation>
        <location evidence="1">Mitochondrion membrane</location>
        <topology evidence="1">Multi-pass membrane protein</topology>
    </subcellularLocation>
</comment>
<dbReference type="AlphaFoldDB" id="A0A507ARV7"/>
<comment type="caution">
    <text evidence="7">The sequence shown here is derived from an EMBL/GenBank/DDBJ whole genome shotgun (WGS) entry which is preliminary data.</text>
</comment>
<name>A0A507ARV7_9PEZI</name>
<dbReference type="Proteomes" id="UP000319257">
    <property type="component" value="Unassembled WGS sequence"/>
</dbReference>
<dbReference type="EMBL" id="SKBQ01000057">
    <property type="protein sequence ID" value="TPX10543.1"/>
    <property type="molecule type" value="Genomic_DNA"/>
</dbReference>
<evidence type="ECO:0000313" key="7">
    <source>
        <dbReference type="EMBL" id="TPX10543.1"/>
    </source>
</evidence>